<evidence type="ECO:0008006" key="4">
    <source>
        <dbReference type="Google" id="ProtNLM"/>
    </source>
</evidence>
<reference evidence="3" key="1">
    <citation type="submission" date="2019-08" db="EMBL/GenBank/DDBJ databases">
        <authorList>
            <person name="Kucharzyk K."/>
            <person name="Murdoch R.W."/>
            <person name="Higgins S."/>
            <person name="Loffler F."/>
        </authorList>
    </citation>
    <scope>NUCLEOTIDE SEQUENCE</scope>
</reference>
<evidence type="ECO:0000256" key="2">
    <source>
        <dbReference type="SAM" id="Phobius"/>
    </source>
</evidence>
<accession>A0A645AS44</accession>
<organism evidence="3">
    <name type="scientific">bioreactor metagenome</name>
    <dbReference type="NCBI Taxonomy" id="1076179"/>
    <lineage>
        <taxon>unclassified sequences</taxon>
        <taxon>metagenomes</taxon>
        <taxon>ecological metagenomes</taxon>
    </lineage>
</organism>
<dbReference type="InterPro" id="IPR007690">
    <property type="entry name" value="T2SS_GspM"/>
</dbReference>
<name>A0A645AS44_9ZZZZ</name>
<dbReference type="Pfam" id="PF04612">
    <property type="entry name" value="T2SSM"/>
    <property type="match status" value="1"/>
</dbReference>
<proteinExistence type="predicted"/>
<evidence type="ECO:0000313" key="3">
    <source>
        <dbReference type="EMBL" id="MPM55920.1"/>
    </source>
</evidence>
<keyword evidence="2" id="KW-1133">Transmembrane helix</keyword>
<evidence type="ECO:0000256" key="1">
    <source>
        <dbReference type="SAM" id="MobiDB-lite"/>
    </source>
</evidence>
<feature type="transmembrane region" description="Helical" evidence="2">
    <location>
        <begin position="40"/>
        <end position="58"/>
    </location>
</feature>
<feature type="compositionally biased region" description="Low complexity" evidence="1">
    <location>
        <begin position="1"/>
        <end position="10"/>
    </location>
</feature>
<dbReference type="AlphaFoldDB" id="A0A645AS44"/>
<dbReference type="GO" id="GO:0015628">
    <property type="term" value="P:protein secretion by the type II secretion system"/>
    <property type="evidence" value="ECO:0007669"/>
    <property type="project" value="InterPro"/>
</dbReference>
<feature type="region of interest" description="Disordered" evidence="1">
    <location>
        <begin position="163"/>
        <end position="193"/>
    </location>
</feature>
<keyword evidence="2" id="KW-0472">Membrane</keyword>
<sequence length="193" mass="20336">MSTATTTTTAGNNKKARGQHAETLDMLKTRWKALAAREQILVLAASAIVLLALVWWVALAPALKTLRAAPAEHAQLDSQLQHMRSLQQEALELQKAPRVQGEDAAKVLQTSLTQALGATAQVAVVGDRATVTLKAAPAAALGQWLSQVRSNVRAVPIQAKLVRSGASSGNKPATDNPPAHWDGTLVLSLPPAN</sequence>
<comment type="caution">
    <text evidence="3">The sequence shown here is derived from an EMBL/GenBank/DDBJ whole genome shotgun (WGS) entry which is preliminary data.</text>
</comment>
<protein>
    <recommendedName>
        <fullName evidence="4">Type II secretion system protein M</fullName>
    </recommendedName>
</protein>
<gene>
    <name evidence="3" type="ORF">SDC9_102718</name>
</gene>
<dbReference type="EMBL" id="VSSQ01015502">
    <property type="protein sequence ID" value="MPM55920.1"/>
    <property type="molecule type" value="Genomic_DNA"/>
</dbReference>
<keyword evidence="2" id="KW-0812">Transmembrane</keyword>
<dbReference type="GO" id="GO:0015627">
    <property type="term" value="C:type II protein secretion system complex"/>
    <property type="evidence" value="ECO:0007669"/>
    <property type="project" value="InterPro"/>
</dbReference>
<feature type="region of interest" description="Disordered" evidence="1">
    <location>
        <begin position="1"/>
        <end position="21"/>
    </location>
</feature>